<evidence type="ECO:0000256" key="1">
    <source>
        <dbReference type="ARBA" id="ARBA00004141"/>
    </source>
</evidence>
<evidence type="ECO:0000256" key="4">
    <source>
        <dbReference type="ARBA" id="ARBA00023136"/>
    </source>
</evidence>
<gene>
    <name evidence="7" type="ORF">Rsub_03625</name>
</gene>
<proteinExistence type="predicted"/>
<comment type="subcellular location">
    <subcellularLocation>
        <location evidence="1">Membrane</location>
        <topology evidence="1">Multi-pass membrane protein</topology>
    </subcellularLocation>
</comment>
<dbReference type="FunCoup" id="A0A2V0P2J6">
    <property type="interactions" value="1907"/>
</dbReference>
<keyword evidence="4 5" id="KW-0472">Membrane</keyword>
<keyword evidence="3 5" id="KW-1133">Transmembrane helix</keyword>
<dbReference type="Pfam" id="PF09335">
    <property type="entry name" value="VTT_dom"/>
    <property type="match status" value="1"/>
</dbReference>
<name>A0A2V0P2J6_9CHLO</name>
<evidence type="ECO:0000313" key="8">
    <source>
        <dbReference type="Proteomes" id="UP000247498"/>
    </source>
</evidence>
<dbReference type="OrthoDB" id="3364966at2759"/>
<organism evidence="7 8">
    <name type="scientific">Raphidocelis subcapitata</name>
    <dbReference type="NCBI Taxonomy" id="307507"/>
    <lineage>
        <taxon>Eukaryota</taxon>
        <taxon>Viridiplantae</taxon>
        <taxon>Chlorophyta</taxon>
        <taxon>core chlorophytes</taxon>
        <taxon>Chlorophyceae</taxon>
        <taxon>CS clade</taxon>
        <taxon>Sphaeropleales</taxon>
        <taxon>Selenastraceae</taxon>
        <taxon>Raphidocelis</taxon>
    </lineage>
</organism>
<dbReference type="GO" id="GO:0000045">
    <property type="term" value="P:autophagosome assembly"/>
    <property type="evidence" value="ECO:0007669"/>
    <property type="project" value="TreeGrafter"/>
</dbReference>
<feature type="transmembrane region" description="Helical" evidence="5">
    <location>
        <begin position="189"/>
        <end position="210"/>
    </location>
</feature>
<feature type="domain" description="VTT" evidence="6">
    <location>
        <begin position="104"/>
        <end position="224"/>
    </location>
</feature>
<dbReference type="GO" id="GO:0016020">
    <property type="term" value="C:membrane"/>
    <property type="evidence" value="ECO:0007669"/>
    <property type="project" value="UniProtKB-SubCell"/>
</dbReference>
<accession>A0A2V0P2J6</accession>
<dbReference type="InParanoid" id="A0A2V0P2J6"/>
<feature type="transmembrane region" description="Helical" evidence="5">
    <location>
        <begin position="236"/>
        <end position="257"/>
    </location>
</feature>
<evidence type="ECO:0000256" key="3">
    <source>
        <dbReference type="ARBA" id="ARBA00022989"/>
    </source>
</evidence>
<evidence type="ECO:0000259" key="6">
    <source>
        <dbReference type="Pfam" id="PF09335"/>
    </source>
</evidence>
<sequence>MVAMPAVNYDDPATRARLWREARTSVAVGLAILTLCAAGLGAFVFSMPKLQPQDFDAVVSNFPPRSLESVITLRNTLLEYADAYPKSCAAAILMTYLTMQAFAIPGTVSLSLLSGALYGTWRGLALVALVSTLGSTTCYGMSCLFGRPVAMAIWRDRLAHFEDEVRARKGDLLSYIIFLRVTPILPNTFINVASPIVGVPLAPFFFGTLLGCLPNNFMAVHAGDHLSDLHSLSDLYSPRIIGLGLAVGCIALVPVWWKHRHDKSKRAAAGGGGGGRGGKPKAV</sequence>
<dbReference type="EMBL" id="BDRX01000023">
    <property type="protein sequence ID" value="GBF91305.1"/>
    <property type="molecule type" value="Genomic_DNA"/>
</dbReference>
<dbReference type="AlphaFoldDB" id="A0A2V0P2J6"/>
<dbReference type="STRING" id="307507.A0A2V0P2J6"/>
<dbReference type="InterPro" id="IPR032816">
    <property type="entry name" value="VTT_dom"/>
</dbReference>
<dbReference type="Proteomes" id="UP000247498">
    <property type="component" value="Unassembled WGS sequence"/>
</dbReference>
<evidence type="ECO:0000256" key="5">
    <source>
        <dbReference type="SAM" id="Phobius"/>
    </source>
</evidence>
<dbReference type="InterPro" id="IPR045014">
    <property type="entry name" value="TM41A/B"/>
</dbReference>
<dbReference type="PANTHER" id="PTHR43220:SF7">
    <property type="entry name" value="SNARE ASSOCIATED GOLGI PROTEIN FAMILY"/>
    <property type="match status" value="1"/>
</dbReference>
<evidence type="ECO:0000256" key="2">
    <source>
        <dbReference type="ARBA" id="ARBA00022692"/>
    </source>
</evidence>
<feature type="transmembrane region" description="Helical" evidence="5">
    <location>
        <begin position="124"/>
        <end position="145"/>
    </location>
</feature>
<evidence type="ECO:0000313" key="7">
    <source>
        <dbReference type="EMBL" id="GBF91305.1"/>
    </source>
</evidence>
<comment type="caution">
    <text evidence="7">The sequence shown here is derived from an EMBL/GenBank/DDBJ whole genome shotgun (WGS) entry which is preliminary data.</text>
</comment>
<keyword evidence="2 5" id="KW-0812">Transmembrane</keyword>
<protein>
    <recommendedName>
        <fullName evidence="6">VTT domain-containing protein</fullName>
    </recommendedName>
</protein>
<reference evidence="7 8" key="1">
    <citation type="journal article" date="2018" name="Sci. Rep.">
        <title>Raphidocelis subcapitata (=Pseudokirchneriella subcapitata) provides an insight into genome evolution and environmental adaptations in the Sphaeropleales.</title>
        <authorList>
            <person name="Suzuki S."/>
            <person name="Yamaguchi H."/>
            <person name="Nakajima N."/>
            <person name="Kawachi M."/>
        </authorList>
    </citation>
    <scope>NUCLEOTIDE SEQUENCE [LARGE SCALE GENOMIC DNA]</scope>
    <source>
        <strain evidence="7 8">NIES-35</strain>
    </source>
</reference>
<feature type="transmembrane region" description="Helical" evidence="5">
    <location>
        <begin position="26"/>
        <end position="45"/>
    </location>
</feature>
<dbReference type="PANTHER" id="PTHR43220">
    <property type="match status" value="1"/>
</dbReference>
<keyword evidence="8" id="KW-1185">Reference proteome</keyword>